<dbReference type="GO" id="GO:0000502">
    <property type="term" value="C:proteasome complex"/>
    <property type="evidence" value="ECO:0007669"/>
    <property type="project" value="UniProtKB-KW"/>
</dbReference>
<evidence type="ECO:0000256" key="8">
    <source>
        <dbReference type="ARBA" id="ARBA00025651"/>
    </source>
</evidence>
<dbReference type="GO" id="GO:0070628">
    <property type="term" value="F:proteasome binding"/>
    <property type="evidence" value="ECO:0007669"/>
    <property type="project" value="TreeGrafter"/>
</dbReference>
<dbReference type="GO" id="GO:0071630">
    <property type="term" value="P:nuclear protein quality control by the ubiquitin-proteasome system"/>
    <property type="evidence" value="ECO:0007669"/>
    <property type="project" value="UniProtKB-UniRule"/>
</dbReference>
<organism evidence="11 12">
    <name type="scientific">Erysiphe neolycopersici</name>
    <dbReference type="NCBI Taxonomy" id="212602"/>
    <lineage>
        <taxon>Eukaryota</taxon>
        <taxon>Fungi</taxon>
        <taxon>Dikarya</taxon>
        <taxon>Ascomycota</taxon>
        <taxon>Pezizomycotina</taxon>
        <taxon>Leotiomycetes</taxon>
        <taxon>Erysiphales</taxon>
        <taxon>Erysiphaceae</taxon>
        <taxon>Erysiphe</taxon>
    </lineage>
</organism>
<dbReference type="AlphaFoldDB" id="A0A420HUX9"/>
<evidence type="ECO:0000256" key="9">
    <source>
        <dbReference type="RuleBase" id="RU368013"/>
    </source>
</evidence>
<evidence type="ECO:0000256" key="4">
    <source>
        <dbReference type="ARBA" id="ARBA00022448"/>
    </source>
</evidence>
<evidence type="ECO:0000256" key="5">
    <source>
        <dbReference type="ARBA" id="ARBA00022490"/>
    </source>
</evidence>
<evidence type="ECO:0000256" key="6">
    <source>
        <dbReference type="ARBA" id="ARBA00022927"/>
    </source>
</evidence>
<name>A0A420HUX9_9PEZI</name>
<comment type="function">
    <text evidence="8 9">Involved in ubiquitin-mediated protein degradation. Regulatory factor in the ubiquitin/proteasome pathway that controls the turnover of proteasome substrates. Targets proteasomes to the nucleus and facilitates the degradation of nuclear proteins.</text>
</comment>
<feature type="region of interest" description="Disordered" evidence="10">
    <location>
        <begin position="33"/>
        <end position="62"/>
    </location>
</feature>
<dbReference type="PANTHER" id="PTHR28032:SF1">
    <property type="entry name" value="FI02826P"/>
    <property type="match status" value="1"/>
</dbReference>
<keyword evidence="4 9" id="KW-0813">Transport</keyword>
<dbReference type="Pfam" id="PF08559">
    <property type="entry name" value="Cut8"/>
    <property type="match status" value="1"/>
</dbReference>
<dbReference type="FunFam" id="1.20.58.1590:FF:000001">
    <property type="entry name" value="Tethering factor for nuclear proteasome STS1"/>
    <property type="match status" value="1"/>
</dbReference>
<evidence type="ECO:0000256" key="7">
    <source>
        <dbReference type="ARBA" id="ARBA00023242"/>
    </source>
</evidence>
<evidence type="ECO:0000256" key="1">
    <source>
        <dbReference type="ARBA" id="ARBA00006199"/>
    </source>
</evidence>
<dbReference type="GO" id="GO:0031144">
    <property type="term" value="P:proteasome localization"/>
    <property type="evidence" value="ECO:0007669"/>
    <property type="project" value="UniProtKB-UniRule"/>
</dbReference>
<reference evidence="11 12" key="1">
    <citation type="journal article" date="2018" name="BMC Genomics">
        <title>Comparative genome analyses reveal sequence features reflecting distinct modes of host-adaptation between dicot and monocot powdery mildew.</title>
        <authorList>
            <person name="Wu Y."/>
            <person name="Ma X."/>
            <person name="Pan Z."/>
            <person name="Kale S.D."/>
            <person name="Song Y."/>
            <person name="King H."/>
            <person name="Zhang Q."/>
            <person name="Presley C."/>
            <person name="Deng X."/>
            <person name="Wei C.I."/>
            <person name="Xiao S."/>
        </authorList>
    </citation>
    <scope>NUCLEOTIDE SEQUENCE [LARGE SCALE GENOMIC DNA]</scope>
    <source>
        <strain evidence="11">UMSG2</strain>
    </source>
</reference>
<gene>
    <name evidence="11" type="ORF">OnM2_044041</name>
</gene>
<evidence type="ECO:0000313" key="11">
    <source>
        <dbReference type="EMBL" id="RKF61212.1"/>
    </source>
</evidence>
<dbReference type="GO" id="GO:0031965">
    <property type="term" value="C:nuclear membrane"/>
    <property type="evidence" value="ECO:0007669"/>
    <property type="project" value="TreeGrafter"/>
</dbReference>
<comment type="similarity">
    <text evidence="1 9">Belongs to the cut8/STS1 family.</text>
</comment>
<protein>
    <recommendedName>
        <fullName evidence="3 9">Tethering factor for nuclear proteasome STS1</fullName>
    </recommendedName>
</protein>
<dbReference type="Proteomes" id="UP000286134">
    <property type="component" value="Unassembled WGS sequence"/>
</dbReference>
<evidence type="ECO:0000256" key="2">
    <source>
        <dbReference type="ARBA" id="ARBA00011464"/>
    </source>
</evidence>
<evidence type="ECO:0000256" key="10">
    <source>
        <dbReference type="SAM" id="MobiDB-lite"/>
    </source>
</evidence>
<comment type="caution">
    <text evidence="11">The sequence shown here is derived from an EMBL/GenBank/DDBJ whole genome shotgun (WGS) entry which is preliminary data.</text>
</comment>
<keyword evidence="12" id="KW-1185">Reference proteome</keyword>
<evidence type="ECO:0000256" key="3">
    <source>
        <dbReference type="ARBA" id="ARBA00016204"/>
    </source>
</evidence>
<comment type="subcellular location">
    <subcellularLocation>
        <location evidence="9">Cytoplasm</location>
    </subcellularLocation>
    <subcellularLocation>
        <location evidence="9">Nucleus</location>
    </subcellularLocation>
</comment>
<dbReference type="InterPro" id="IPR013868">
    <property type="entry name" value="Cut8/Sts1_fam"/>
</dbReference>
<keyword evidence="7 9" id="KW-0539">Nucleus</keyword>
<dbReference type="InterPro" id="IPR038422">
    <property type="entry name" value="Cut8/Sts1_sf"/>
</dbReference>
<keyword evidence="6 9" id="KW-0653">Protein transport</keyword>
<sequence>MNILQPIHPSSFSEFPLRHHDAHQHHSVTALSHVASQKISNNNRVRKRKADEDADTGMSISPTSSPIAFTPISLIRPQKKVKASNISGHSLSTHRLLETLDASSLRTVLQTICERHPDVSSEVVSLAPKPSVQAAVAVLSGYQEKLRAAFPYGGNPGSDYAFNRVKQHLTNLIDAVTEFTHHYLPPSEDQTAVSLSYLDFATNIIHELPEWDSISNQHYKENAYDEITRAWVLVVNEASKRGGGFQIHAGGWDQILTKHNEQSRGRMELAIRALDSHIGWIGGIVMGSEYGSNRNQLLNGMPRSALAPIIVRQY</sequence>
<proteinExistence type="inferred from homology"/>
<dbReference type="PANTHER" id="PTHR28032">
    <property type="entry name" value="FI02826P"/>
    <property type="match status" value="1"/>
</dbReference>
<dbReference type="STRING" id="212602.A0A420HUX9"/>
<evidence type="ECO:0000313" key="12">
    <source>
        <dbReference type="Proteomes" id="UP000286134"/>
    </source>
</evidence>
<comment type="subunit">
    <text evidence="2 9">Binds the proteasome.</text>
</comment>
<dbReference type="GO" id="GO:0005737">
    <property type="term" value="C:cytoplasm"/>
    <property type="evidence" value="ECO:0007669"/>
    <property type="project" value="UniProtKB-SubCell"/>
</dbReference>
<dbReference type="Gene3D" id="1.20.58.1590">
    <property type="entry name" value="Tethering factor for nuclear proteasome Cut8/Sts1"/>
    <property type="match status" value="1"/>
</dbReference>
<dbReference type="EMBL" id="MCFK01004424">
    <property type="protein sequence ID" value="RKF61212.1"/>
    <property type="molecule type" value="Genomic_DNA"/>
</dbReference>
<accession>A0A420HUX9</accession>
<feature type="compositionally biased region" description="Polar residues" evidence="10">
    <location>
        <begin position="33"/>
        <end position="43"/>
    </location>
</feature>
<dbReference type="OrthoDB" id="10061064at2759"/>
<dbReference type="GO" id="GO:0015031">
    <property type="term" value="P:protein transport"/>
    <property type="evidence" value="ECO:0007669"/>
    <property type="project" value="UniProtKB-UniRule"/>
</dbReference>
<keyword evidence="11" id="KW-0647">Proteasome</keyword>
<keyword evidence="5 9" id="KW-0963">Cytoplasm</keyword>